<protein>
    <submittedName>
        <fullName evidence="2">Uncharacterized protein</fullName>
    </submittedName>
</protein>
<dbReference type="AlphaFoldDB" id="A0A0V0Y6T5"/>
<gene>
    <name evidence="2" type="ORF">T4E_6195</name>
</gene>
<evidence type="ECO:0000256" key="1">
    <source>
        <dbReference type="SAM" id="MobiDB-lite"/>
    </source>
</evidence>
<evidence type="ECO:0000313" key="2">
    <source>
        <dbReference type="EMBL" id="KRX95949.1"/>
    </source>
</evidence>
<comment type="caution">
    <text evidence="2">The sequence shown here is derived from an EMBL/GenBank/DDBJ whole genome shotgun (WGS) entry which is preliminary data.</text>
</comment>
<evidence type="ECO:0000313" key="3">
    <source>
        <dbReference type="Proteomes" id="UP000054815"/>
    </source>
</evidence>
<proteinExistence type="predicted"/>
<dbReference type="Proteomes" id="UP000054815">
    <property type="component" value="Unassembled WGS sequence"/>
</dbReference>
<accession>A0A0V0Y6T5</accession>
<name>A0A0V0Y6T5_TRIPS</name>
<feature type="region of interest" description="Disordered" evidence="1">
    <location>
        <begin position="42"/>
        <end position="63"/>
    </location>
</feature>
<reference evidence="2 3" key="1">
    <citation type="submission" date="2015-01" db="EMBL/GenBank/DDBJ databases">
        <title>Evolution of Trichinella species and genotypes.</title>
        <authorList>
            <person name="Korhonen P.K."/>
            <person name="Edoardo P."/>
            <person name="Giuseppe L.R."/>
            <person name="Gasser R.B."/>
        </authorList>
    </citation>
    <scope>NUCLEOTIDE SEQUENCE [LARGE SCALE GENOMIC DNA]</scope>
    <source>
        <strain evidence="2">ISS141</strain>
    </source>
</reference>
<sequence>MVERSTGNRYKNFQQVINRDPCSLWNILSQYSDMDIIYEEGRSNGKERESLSTNQPSRLMIAS</sequence>
<organism evidence="2 3">
    <name type="scientific">Trichinella pseudospiralis</name>
    <name type="common">Parasitic roundworm</name>
    <dbReference type="NCBI Taxonomy" id="6337"/>
    <lineage>
        <taxon>Eukaryota</taxon>
        <taxon>Metazoa</taxon>
        <taxon>Ecdysozoa</taxon>
        <taxon>Nematoda</taxon>
        <taxon>Enoplea</taxon>
        <taxon>Dorylaimia</taxon>
        <taxon>Trichinellida</taxon>
        <taxon>Trichinellidae</taxon>
        <taxon>Trichinella</taxon>
    </lineage>
</organism>
<dbReference type="EMBL" id="JYDU01000049">
    <property type="protein sequence ID" value="KRX95949.1"/>
    <property type="molecule type" value="Genomic_DNA"/>
</dbReference>